<proteinExistence type="predicted"/>
<sequence length="170" mass="17857">MSMSNRRQHCGFTLIEVIIFIVVVGVGLAGILSVMNTVVKSSADPLIAKQTVAIAESMLEEILLKEYCDPDTRSTAAPPVCPARIPADQEAARANFDDVDDYNGYTHNGIVDLTGAAVAGLANYNITNVSVAVTTAAQNTALNAVGAKRVTVTVTGPQGPVTLTGYRSNY</sequence>
<dbReference type="eggNOG" id="COG4967">
    <property type="taxonomic scope" value="Bacteria"/>
</dbReference>
<keyword evidence="3" id="KW-1185">Reference proteome</keyword>
<reference evidence="2 3" key="1">
    <citation type="submission" date="2017-01" db="EMBL/GenBank/DDBJ databases">
        <authorList>
            <person name="Mah S.A."/>
            <person name="Swanson W.J."/>
            <person name="Moy G.W."/>
            <person name="Vacquier V.D."/>
        </authorList>
    </citation>
    <scope>NUCLEOTIDE SEQUENCE [LARGE SCALE GENOMIC DNA]</scope>
    <source>
        <strain evidence="2 3">DSM 22694</strain>
    </source>
</reference>
<dbReference type="InterPro" id="IPR012902">
    <property type="entry name" value="N_methyl_site"/>
</dbReference>
<organism evidence="2 3">
    <name type="scientific">Rhodoferax saidenbachensis</name>
    <dbReference type="NCBI Taxonomy" id="1484693"/>
    <lineage>
        <taxon>Bacteria</taxon>
        <taxon>Pseudomonadati</taxon>
        <taxon>Pseudomonadota</taxon>
        <taxon>Betaproteobacteria</taxon>
        <taxon>Burkholderiales</taxon>
        <taxon>Comamonadaceae</taxon>
        <taxon>Rhodoferax</taxon>
    </lineage>
</organism>
<dbReference type="KEGG" id="rsb:RS694_01115"/>
<evidence type="ECO:0000256" key="1">
    <source>
        <dbReference type="SAM" id="Phobius"/>
    </source>
</evidence>
<dbReference type="Proteomes" id="UP000186110">
    <property type="component" value="Chromosome"/>
</dbReference>
<evidence type="ECO:0000313" key="3">
    <source>
        <dbReference type="Proteomes" id="UP000186110"/>
    </source>
</evidence>
<protein>
    <submittedName>
        <fullName evidence="2">Prepilin-type N-terminal cleavage/methylation domain-containing protein</fullName>
    </submittedName>
</protein>
<evidence type="ECO:0000313" key="2">
    <source>
        <dbReference type="EMBL" id="APW41278.1"/>
    </source>
</evidence>
<dbReference type="NCBIfam" id="TIGR02532">
    <property type="entry name" value="IV_pilin_GFxxxE"/>
    <property type="match status" value="1"/>
</dbReference>
<feature type="transmembrane region" description="Helical" evidence="1">
    <location>
        <begin position="12"/>
        <end position="35"/>
    </location>
</feature>
<keyword evidence="1" id="KW-1133">Transmembrane helix</keyword>
<keyword evidence="1" id="KW-0812">Transmembrane</keyword>
<accession>A0A1P8K5J9</accession>
<dbReference type="AlphaFoldDB" id="A0A1P8K5J9"/>
<gene>
    <name evidence="2" type="ORF">RS694_01115</name>
</gene>
<dbReference type="EMBL" id="CP019239">
    <property type="protein sequence ID" value="APW41278.1"/>
    <property type="molecule type" value="Genomic_DNA"/>
</dbReference>
<dbReference type="Pfam" id="PF07963">
    <property type="entry name" value="N_methyl"/>
    <property type="match status" value="1"/>
</dbReference>
<dbReference type="STRING" id="1484693.RS694_01115"/>
<name>A0A1P8K5J9_9BURK</name>
<keyword evidence="1" id="KW-0472">Membrane</keyword>